<dbReference type="RefSeq" id="WP_378267032.1">
    <property type="nucleotide sequence ID" value="NZ_JBHUKR010000010.1"/>
</dbReference>
<dbReference type="PROSITE" id="PS51257">
    <property type="entry name" value="PROKAR_LIPOPROTEIN"/>
    <property type="match status" value="1"/>
</dbReference>
<reference evidence="3" key="1">
    <citation type="journal article" date="2019" name="Int. J. Syst. Evol. Microbiol.">
        <title>The Global Catalogue of Microorganisms (GCM) 10K type strain sequencing project: providing services to taxonomists for standard genome sequencing and annotation.</title>
        <authorList>
            <consortium name="The Broad Institute Genomics Platform"/>
            <consortium name="The Broad Institute Genome Sequencing Center for Infectious Disease"/>
            <person name="Wu L."/>
            <person name="Ma J."/>
        </authorList>
    </citation>
    <scope>NUCLEOTIDE SEQUENCE [LARGE SCALE GENOMIC DNA]</scope>
    <source>
        <strain evidence="3">CGMCC 4.7645</strain>
    </source>
</reference>
<evidence type="ECO:0000313" key="2">
    <source>
        <dbReference type="EMBL" id="MFD2419013.1"/>
    </source>
</evidence>
<gene>
    <name evidence="2" type="ORF">ACFSXZ_22025</name>
</gene>
<feature type="chain" id="PRO_5046951980" evidence="1">
    <location>
        <begin position="34"/>
        <end position="179"/>
    </location>
</feature>
<keyword evidence="1" id="KW-0732">Signal</keyword>
<keyword evidence="3" id="KW-1185">Reference proteome</keyword>
<dbReference type="Pfam" id="PF12079">
    <property type="entry name" value="DUF3558"/>
    <property type="match status" value="1"/>
</dbReference>
<accession>A0ABW5FVI6</accession>
<protein>
    <submittedName>
        <fullName evidence="2">DUF3558 family protein</fullName>
    </submittedName>
</protein>
<evidence type="ECO:0000313" key="3">
    <source>
        <dbReference type="Proteomes" id="UP001597417"/>
    </source>
</evidence>
<comment type="caution">
    <text evidence="2">The sequence shown here is derived from an EMBL/GenBank/DDBJ whole genome shotgun (WGS) entry which is preliminary data.</text>
</comment>
<sequence>MTTKTSTVGRVAVLATVAALGLTGCSSTTPGTAFPSTGATSTGTTTTGNANVFSALNACQVLDQLLTGQGFDPGENISRRNECDASKLNFGTYSIALDPARGLSEYRTENSGAMTTTINGRNALQAKPSAAMCEFALEVGQHARALATATMAESTANAQACPSAKQLAEKLEPLLPKDQ</sequence>
<evidence type="ECO:0000256" key="1">
    <source>
        <dbReference type="SAM" id="SignalP"/>
    </source>
</evidence>
<proteinExistence type="predicted"/>
<organism evidence="2 3">
    <name type="scientific">Amycolatopsis pigmentata</name>
    <dbReference type="NCBI Taxonomy" id="450801"/>
    <lineage>
        <taxon>Bacteria</taxon>
        <taxon>Bacillati</taxon>
        <taxon>Actinomycetota</taxon>
        <taxon>Actinomycetes</taxon>
        <taxon>Pseudonocardiales</taxon>
        <taxon>Pseudonocardiaceae</taxon>
        <taxon>Amycolatopsis</taxon>
    </lineage>
</organism>
<name>A0ABW5FVI6_9PSEU</name>
<dbReference type="Proteomes" id="UP001597417">
    <property type="component" value="Unassembled WGS sequence"/>
</dbReference>
<dbReference type="InterPro" id="IPR024520">
    <property type="entry name" value="DUF3558"/>
</dbReference>
<dbReference type="EMBL" id="JBHUKR010000010">
    <property type="protein sequence ID" value="MFD2419013.1"/>
    <property type="molecule type" value="Genomic_DNA"/>
</dbReference>
<feature type="signal peptide" evidence="1">
    <location>
        <begin position="1"/>
        <end position="33"/>
    </location>
</feature>